<comment type="caution">
    <text evidence="1">The sequence shown here is derived from an EMBL/GenBank/DDBJ whole genome shotgun (WGS) entry which is preliminary data.</text>
</comment>
<sequence length="48" mass="5673">VESVDWSVGIWRRAKGSFKIRMHDLVRDLEDKSADRSYLFAYVVQTIK</sequence>
<evidence type="ECO:0000313" key="1">
    <source>
        <dbReference type="EMBL" id="GLJ58590.1"/>
    </source>
</evidence>
<dbReference type="Proteomes" id="UP001234787">
    <property type="component" value="Unassembled WGS sequence"/>
</dbReference>
<feature type="non-terminal residue" evidence="1">
    <location>
        <position position="1"/>
    </location>
</feature>
<dbReference type="AlphaFoldDB" id="A0AAD3NTK0"/>
<dbReference type="EMBL" id="BSEH01000449">
    <property type="protein sequence ID" value="GLJ58590.1"/>
    <property type="molecule type" value="Genomic_DNA"/>
</dbReference>
<protein>
    <submittedName>
        <fullName evidence="1">Uncharacterized protein</fullName>
    </submittedName>
</protein>
<organism evidence="1 2">
    <name type="scientific">Cryptomeria japonica</name>
    <name type="common">Japanese cedar</name>
    <name type="synonym">Cupressus japonica</name>
    <dbReference type="NCBI Taxonomy" id="3369"/>
    <lineage>
        <taxon>Eukaryota</taxon>
        <taxon>Viridiplantae</taxon>
        <taxon>Streptophyta</taxon>
        <taxon>Embryophyta</taxon>
        <taxon>Tracheophyta</taxon>
        <taxon>Spermatophyta</taxon>
        <taxon>Pinopsida</taxon>
        <taxon>Pinidae</taxon>
        <taxon>Conifers II</taxon>
        <taxon>Cupressales</taxon>
        <taxon>Cupressaceae</taxon>
        <taxon>Cryptomeria</taxon>
    </lineage>
</organism>
<proteinExistence type="predicted"/>
<accession>A0AAD3NTK0</accession>
<gene>
    <name evidence="1" type="ORF">SUGI_1462320</name>
</gene>
<evidence type="ECO:0000313" key="2">
    <source>
        <dbReference type="Proteomes" id="UP001234787"/>
    </source>
</evidence>
<reference evidence="1" key="1">
    <citation type="submission" date="2022-12" db="EMBL/GenBank/DDBJ databases">
        <title>Chromosome-Level Genome Assembly of Japanese Cedar (Cryptomeriajaponica D. Don).</title>
        <authorList>
            <person name="Fujino T."/>
            <person name="Yamaguchi K."/>
            <person name="Yokoyama T."/>
            <person name="Hamanaka T."/>
            <person name="Harazono Y."/>
            <person name="Kamada H."/>
            <person name="Kobayashi W."/>
            <person name="Ujino-Ihara T."/>
            <person name="Uchiyama K."/>
            <person name="Matsumoto A."/>
            <person name="Izuno A."/>
            <person name="Tsumura Y."/>
            <person name="Toyoda A."/>
            <person name="Shigenobu S."/>
            <person name="Moriguchi Y."/>
            <person name="Ueno S."/>
            <person name="Kasahara M."/>
        </authorList>
    </citation>
    <scope>NUCLEOTIDE SEQUENCE</scope>
</reference>
<name>A0AAD3NTK0_CRYJA</name>
<keyword evidence="2" id="KW-1185">Reference proteome</keyword>